<accession>A0A495QR25</accession>
<dbReference type="InterPro" id="IPR011033">
    <property type="entry name" value="PRC_barrel-like_sf"/>
</dbReference>
<dbReference type="EMBL" id="RBWW01000003">
    <property type="protein sequence ID" value="RKS75954.1"/>
    <property type="molecule type" value="Genomic_DNA"/>
</dbReference>
<dbReference type="PANTHER" id="PTHR38137">
    <property type="entry name" value="PRC-BARREL DOMAIN PROTEIN"/>
    <property type="match status" value="1"/>
</dbReference>
<proteinExistence type="predicted"/>
<protein>
    <submittedName>
        <fullName evidence="2">Sporulation protein YlmC with PRC-barrel domain</fullName>
    </submittedName>
</protein>
<keyword evidence="3" id="KW-1185">Reference proteome</keyword>
<comment type="caution">
    <text evidence="2">The sequence shown here is derived from an EMBL/GenBank/DDBJ whole genome shotgun (WGS) entry which is preliminary data.</text>
</comment>
<gene>
    <name evidence="2" type="ORF">BDK61_4578</name>
</gene>
<feature type="domain" description="PRC-barrel" evidence="1">
    <location>
        <begin position="2"/>
        <end position="81"/>
    </location>
</feature>
<reference evidence="2 3" key="1">
    <citation type="submission" date="2018-10" db="EMBL/GenBank/DDBJ databases">
        <title>Genomic Encyclopedia of Archaeal and Bacterial Type Strains, Phase II (KMG-II): from individual species to whole genera.</title>
        <authorList>
            <person name="Goeker M."/>
        </authorList>
    </citation>
    <scope>NUCLEOTIDE SEQUENCE [LARGE SCALE GENOMIC DNA]</scope>
    <source>
        <strain evidence="2 3">DSM 11927</strain>
    </source>
</reference>
<sequence>MQTVLASTLSNMRVMSTDGQELGTLHNVTFHTAGGSLNQLVIETDVQNLFGKQQDGDGYVRLPAELIESLRDHLIIRPPDESLE</sequence>
<evidence type="ECO:0000259" key="1">
    <source>
        <dbReference type="Pfam" id="PF05239"/>
    </source>
</evidence>
<dbReference type="InterPro" id="IPR027275">
    <property type="entry name" value="PRC-brl_dom"/>
</dbReference>
<dbReference type="Proteomes" id="UP000268233">
    <property type="component" value="Unassembled WGS sequence"/>
</dbReference>
<dbReference type="RefSeq" id="WP_121304697.1">
    <property type="nucleotide sequence ID" value="NZ_RBWW01000003.1"/>
</dbReference>
<dbReference type="PANTHER" id="PTHR38137:SF2">
    <property type="entry name" value="PRC-BARREL DOMAIN-CONTAINING PROTEIN"/>
    <property type="match status" value="1"/>
</dbReference>
<evidence type="ECO:0000313" key="3">
    <source>
        <dbReference type="Proteomes" id="UP000268233"/>
    </source>
</evidence>
<name>A0A495QR25_9EURY</name>
<dbReference type="SUPFAM" id="SSF50346">
    <property type="entry name" value="PRC-barrel domain"/>
    <property type="match status" value="1"/>
</dbReference>
<organism evidence="2 3">
    <name type="scientific">Haloarcula quadrata</name>
    <dbReference type="NCBI Taxonomy" id="182779"/>
    <lineage>
        <taxon>Archaea</taxon>
        <taxon>Methanobacteriati</taxon>
        <taxon>Methanobacteriota</taxon>
        <taxon>Stenosarchaea group</taxon>
        <taxon>Halobacteria</taxon>
        <taxon>Halobacteriales</taxon>
        <taxon>Haloarculaceae</taxon>
        <taxon>Haloarcula</taxon>
    </lineage>
</organism>
<dbReference type="Pfam" id="PF05239">
    <property type="entry name" value="PRC"/>
    <property type="match status" value="1"/>
</dbReference>
<dbReference type="Gene3D" id="2.30.30.240">
    <property type="entry name" value="PRC-barrel domain"/>
    <property type="match status" value="1"/>
</dbReference>
<evidence type="ECO:0000313" key="2">
    <source>
        <dbReference type="EMBL" id="RKS75954.1"/>
    </source>
</evidence>
<dbReference type="AlphaFoldDB" id="A0A495QR25"/>